<feature type="transmembrane region" description="Helical" evidence="6">
    <location>
        <begin position="183"/>
        <end position="204"/>
    </location>
</feature>
<keyword evidence="4 6" id="KW-1133">Transmembrane helix</keyword>
<dbReference type="PANTHER" id="PTHR30086">
    <property type="entry name" value="ARGININE EXPORTER PROTEIN ARGO"/>
    <property type="match status" value="1"/>
</dbReference>
<evidence type="ECO:0000256" key="4">
    <source>
        <dbReference type="ARBA" id="ARBA00022989"/>
    </source>
</evidence>
<dbReference type="KEGG" id="acru:HHL28_13410"/>
<proteinExistence type="predicted"/>
<feature type="transmembrane region" description="Helical" evidence="6">
    <location>
        <begin position="42"/>
        <end position="67"/>
    </location>
</feature>
<feature type="transmembrane region" description="Helical" evidence="6">
    <location>
        <begin position="115"/>
        <end position="137"/>
    </location>
</feature>
<protein>
    <submittedName>
        <fullName evidence="7">LysE family transporter</fullName>
    </submittedName>
</protein>
<dbReference type="Proteomes" id="UP000501891">
    <property type="component" value="Chromosome"/>
</dbReference>
<keyword evidence="3 6" id="KW-0812">Transmembrane</keyword>
<name>A0A858R982_9PROT</name>
<evidence type="ECO:0000313" key="8">
    <source>
        <dbReference type="Proteomes" id="UP000501891"/>
    </source>
</evidence>
<accession>A0A858R982</accession>
<organism evidence="7 8">
    <name type="scientific">Aerophototrophica crusticola</name>
    <dbReference type="NCBI Taxonomy" id="1709002"/>
    <lineage>
        <taxon>Bacteria</taxon>
        <taxon>Pseudomonadati</taxon>
        <taxon>Pseudomonadota</taxon>
        <taxon>Alphaproteobacteria</taxon>
        <taxon>Rhodospirillales</taxon>
        <taxon>Rhodospirillaceae</taxon>
        <taxon>Aerophototrophica</taxon>
    </lineage>
</organism>
<feature type="transmembrane region" description="Helical" evidence="6">
    <location>
        <begin position="73"/>
        <end position="94"/>
    </location>
</feature>
<dbReference type="GO" id="GO:0015171">
    <property type="term" value="F:amino acid transmembrane transporter activity"/>
    <property type="evidence" value="ECO:0007669"/>
    <property type="project" value="TreeGrafter"/>
</dbReference>
<keyword evidence="5 6" id="KW-0472">Membrane</keyword>
<dbReference type="InterPro" id="IPR001123">
    <property type="entry name" value="LeuE-type"/>
</dbReference>
<feature type="transmembrane region" description="Helical" evidence="6">
    <location>
        <begin position="149"/>
        <end position="171"/>
    </location>
</feature>
<dbReference type="PANTHER" id="PTHR30086:SF20">
    <property type="entry name" value="ARGININE EXPORTER PROTEIN ARGO-RELATED"/>
    <property type="match status" value="1"/>
</dbReference>
<feature type="transmembrane region" description="Helical" evidence="6">
    <location>
        <begin position="12"/>
        <end position="30"/>
    </location>
</feature>
<dbReference type="Pfam" id="PF01810">
    <property type="entry name" value="LysE"/>
    <property type="match status" value="1"/>
</dbReference>
<evidence type="ECO:0000256" key="5">
    <source>
        <dbReference type="ARBA" id="ARBA00023136"/>
    </source>
</evidence>
<evidence type="ECO:0000256" key="3">
    <source>
        <dbReference type="ARBA" id="ARBA00022692"/>
    </source>
</evidence>
<gene>
    <name evidence="7" type="ORF">HHL28_13410</name>
</gene>
<dbReference type="AlphaFoldDB" id="A0A858R982"/>
<sequence length="209" mass="21405">MLEELGLLWRGIILGVVIAAPVGPIGLLCIRRTLERGLAAGFATGIGAAMADAFFSAIAAFGVTAILDLITGHIGALRLVGGVFLIGVAIHSFLRDPKPLAAVPEPGNLVAATASGFALTFTNPVTILGIVAVVVGFGTTDSTLHATTLVAGILLGSLAWWSILCGGISLLRHRVTAKTVHWINMSTGVLLGALGLWALAGLWLRPMAG</sequence>
<dbReference type="GO" id="GO:0005886">
    <property type="term" value="C:plasma membrane"/>
    <property type="evidence" value="ECO:0007669"/>
    <property type="project" value="UniProtKB-SubCell"/>
</dbReference>
<keyword evidence="2" id="KW-1003">Cell membrane</keyword>
<evidence type="ECO:0000313" key="7">
    <source>
        <dbReference type="EMBL" id="QJE73958.1"/>
    </source>
</evidence>
<evidence type="ECO:0000256" key="2">
    <source>
        <dbReference type="ARBA" id="ARBA00022475"/>
    </source>
</evidence>
<comment type="subcellular location">
    <subcellularLocation>
        <location evidence="1">Cell membrane</location>
        <topology evidence="1">Multi-pass membrane protein</topology>
    </subcellularLocation>
</comment>
<evidence type="ECO:0000256" key="6">
    <source>
        <dbReference type="SAM" id="Phobius"/>
    </source>
</evidence>
<evidence type="ECO:0000256" key="1">
    <source>
        <dbReference type="ARBA" id="ARBA00004651"/>
    </source>
</evidence>
<dbReference type="EMBL" id="CP051775">
    <property type="protein sequence ID" value="QJE73958.1"/>
    <property type="molecule type" value="Genomic_DNA"/>
</dbReference>
<keyword evidence="8" id="KW-1185">Reference proteome</keyword>
<reference evidence="7" key="1">
    <citation type="submission" date="2020-04" db="EMBL/GenBank/DDBJ databases">
        <title>A desert anoxygenic phototrophic bacterium fixes CO2 using RubisCO under aerobic conditions.</title>
        <authorList>
            <person name="Tang K."/>
        </authorList>
    </citation>
    <scope>NUCLEOTIDE SEQUENCE [LARGE SCALE GENOMIC DNA]</scope>
    <source>
        <strain evidence="7">MIMtkB3</strain>
    </source>
</reference>